<dbReference type="InParanoid" id="E2BKB1"/>
<dbReference type="EMBL" id="GL448770">
    <property type="protein sequence ID" value="EFN83908.1"/>
    <property type="molecule type" value="Genomic_DNA"/>
</dbReference>
<feature type="signal peptide" evidence="3">
    <location>
        <begin position="1"/>
        <end position="17"/>
    </location>
</feature>
<name>E2BKB1_HARSA</name>
<evidence type="ECO:0000313" key="4">
    <source>
        <dbReference type="EMBL" id="EFN83908.1"/>
    </source>
</evidence>
<organism evidence="5">
    <name type="scientific">Harpegnathos saltator</name>
    <name type="common">Jerdon's jumping ant</name>
    <dbReference type="NCBI Taxonomy" id="610380"/>
    <lineage>
        <taxon>Eukaryota</taxon>
        <taxon>Metazoa</taxon>
        <taxon>Ecdysozoa</taxon>
        <taxon>Arthropoda</taxon>
        <taxon>Hexapoda</taxon>
        <taxon>Insecta</taxon>
        <taxon>Pterygota</taxon>
        <taxon>Neoptera</taxon>
        <taxon>Endopterygota</taxon>
        <taxon>Hymenoptera</taxon>
        <taxon>Apocrita</taxon>
        <taxon>Aculeata</taxon>
        <taxon>Formicoidea</taxon>
        <taxon>Formicidae</taxon>
        <taxon>Ponerinae</taxon>
        <taxon>Ponerini</taxon>
        <taxon>Harpegnathos</taxon>
    </lineage>
</organism>
<keyword evidence="1" id="KW-0175">Coiled coil</keyword>
<feature type="coiled-coil region" evidence="1">
    <location>
        <begin position="235"/>
        <end position="262"/>
    </location>
</feature>
<dbReference type="Proteomes" id="UP000008237">
    <property type="component" value="Unassembled WGS sequence"/>
</dbReference>
<evidence type="ECO:0000256" key="1">
    <source>
        <dbReference type="SAM" id="Coils"/>
    </source>
</evidence>
<keyword evidence="3" id="KW-0732">Signal</keyword>
<keyword evidence="5" id="KW-1185">Reference proteome</keyword>
<feature type="compositionally biased region" description="Basic and acidic residues" evidence="2">
    <location>
        <begin position="168"/>
        <end position="184"/>
    </location>
</feature>
<feature type="region of interest" description="Disordered" evidence="2">
    <location>
        <begin position="163"/>
        <end position="184"/>
    </location>
</feature>
<dbReference type="AlphaFoldDB" id="E2BKB1"/>
<gene>
    <name evidence="4" type="ORF">EAI_00462</name>
</gene>
<evidence type="ECO:0000256" key="3">
    <source>
        <dbReference type="SAM" id="SignalP"/>
    </source>
</evidence>
<feature type="region of interest" description="Disordered" evidence="2">
    <location>
        <begin position="322"/>
        <end position="343"/>
    </location>
</feature>
<feature type="chain" id="PRO_5003158163" evidence="3">
    <location>
        <begin position="18"/>
        <end position="509"/>
    </location>
</feature>
<sequence>MLFIIYLSLLAVTRSSAHPIDYEDAANLLPTEPRTTNDTLAVIVQDPVVQDAVQNTVGNGSLEGLVVKKRIFIMPATAPTKVMSQSEQVLVVPVTNLEDVRKNITGGANEERDDSAFADTRPFTMDTDGEKEFYGNENNPADTSQRVGIYETLDELSETTRKPYLPVDDDKTSRETPLHLMPDPRKEMKRPAYYQDQHHRASTTISVPIIALFDPAKISDDKVDVPIAAALSQADDISESRMDLLENERDEIQRNVQDYIDGNSWSVDPDYWRLMSSDAQLLLLAVVSLNLISEARVWQHVNVTSSFTDQSVIGETDFTRSRKSLDNGKRPQIRNQSRSDDEVRRIRLDSEEDKPGIRAYGLPRKRLQDNGVIERMHVEDDGINDAPKIGRLVEVYGMPKDKVATNGFIERMPLVATVDRQSTRLISNEKVEARVRRSVRELGLENKVEEKVANEAEDMQTQDAKVFRPLFVYRQQMAARQKRKHSRSFTHRHHRYASHHYCDHHRLVR</sequence>
<evidence type="ECO:0000256" key="2">
    <source>
        <dbReference type="SAM" id="MobiDB-lite"/>
    </source>
</evidence>
<evidence type="ECO:0000313" key="5">
    <source>
        <dbReference type="Proteomes" id="UP000008237"/>
    </source>
</evidence>
<accession>E2BKB1</accession>
<reference evidence="4 5" key="1">
    <citation type="journal article" date="2010" name="Science">
        <title>Genomic comparison of the ants Camponotus floridanus and Harpegnathos saltator.</title>
        <authorList>
            <person name="Bonasio R."/>
            <person name="Zhang G."/>
            <person name="Ye C."/>
            <person name="Mutti N.S."/>
            <person name="Fang X."/>
            <person name="Qin N."/>
            <person name="Donahue G."/>
            <person name="Yang P."/>
            <person name="Li Q."/>
            <person name="Li C."/>
            <person name="Zhang P."/>
            <person name="Huang Z."/>
            <person name="Berger S.L."/>
            <person name="Reinberg D."/>
            <person name="Wang J."/>
            <person name="Liebig J."/>
        </authorList>
    </citation>
    <scope>NUCLEOTIDE SEQUENCE [LARGE SCALE GENOMIC DNA]</scope>
    <source>
        <strain evidence="4 5">R22 G/1</strain>
    </source>
</reference>
<dbReference type="OMA" id="DISESRM"/>
<dbReference type="OrthoDB" id="6784221at2759"/>
<proteinExistence type="predicted"/>
<protein>
    <submittedName>
        <fullName evidence="4">Uncharacterized protein</fullName>
    </submittedName>
</protein>